<name>A0A9D4LPH0_DREPO</name>
<dbReference type="SUPFAM" id="SSF49854">
    <property type="entry name" value="Spermadhesin, CUB domain"/>
    <property type="match status" value="1"/>
</dbReference>
<organism evidence="6 7">
    <name type="scientific">Dreissena polymorpha</name>
    <name type="common">Zebra mussel</name>
    <name type="synonym">Mytilus polymorpha</name>
    <dbReference type="NCBI Taxonomy" id="45954"/>
    <lineage>
        <taxon>Eukaryota</taxon>
        <taxon>Metazoa</taxon>
        <taxon>Spiralia</taxon>
        <taxon>Lophotrochozoa</taxon>
        <taxon>Mollusca</taxon>
        <taxon>Bivalvia</taxon>
        <taxon>Autobranchia</taxon>
        <taxon>Heteroconchia</taxon>
        <taxon>Euheterodonta</taxon>
        <taxon>Imparidentia</taxon>
        <taxon>Neoheterodontei</taxon>
        <taxon>Myida</taxon>
        <taxon>Dreissenoidea</taxon>
        <taxon>Dreissenidae</taxon>
        <taxon>Dreissena</taxon>
    </lineage>
</organism>
<gene>
    <name evidence="6" type="ORF">DPMN_025536</name>
</gene>
<dbReference type="Pfam" id="PF00431">
    <property type="entry name" value="CUB"/>
    <property type="match status" value="1"/>
</dbReference>
<evidence type="ECO:0000256" key="3">
    <source>
        <dbReference type="PROSITE-ProRule" id="PRU00059"/>
    </source>
</evidence>
<dbReference type="Gene3D" id="2.60.120.290">
    <property type="entry name" value="Spermadhesin, CUB domain"/>
    <property type="match status" value="1"/>
</dbReference>
<feature type="domain" description="CUB" evidence="5">
    <location>
        <begin position="37"/>
        <end position="84"/>
    </location>
</feature>
<evidence type="ECO:0000256" key="4">
    <source>
        <dbReference type="SAM" id="Phobius"/>
    </source>
</evidence>
<feature type="transmembrane region" description="Helical" evidence="4">
    <location>
        <begin position="105"/>
        <end position="126"/>
    </location>
</feature>
<dbReference type="AlphaFoldDB" id="A0A9D4LPH0"/>
<dbReference type="InterPro" id="IPR035914">
    <property type="entry name" value="Sperma_CUB_dom_sf"/>
</dbReference>
<evidence type="ECO:0000256" key="2">
    <source>
        <dbReference type="ARBA" id="ARBA00023157"/>
    </source>
</evidence>
<dbReference type="PANTHER" id="PTHR24251">
    <property type="entry name" value="OVOCHYMASE-RELATED"/>
    <property type="match status" value="1"/>
</dbReference>
<dbReference type="PROSITE" id="PS01180">
    <property type="entry name" value="CUB"/>
    <property type="match status" value="1"/>
</dbReference>
<evidence type="ECO:0000313" key="7">
    <source>
        <dbReference type="Proteomes" id="UP000828390"/>
    </source>
</evidence>
<reference evidence="6" key="1">
    <citation type="journal article" date="2019" name="bioRxiv">
        <title>The Genome of the Zebra Mussel, Dreissena polymorpha: A Resource for Invasive Species Research.</title>
        <authorList>
            <person name="McCartney M.A."/>
            <person name="Auch B."/>
            <person name="Kono T."/>
            <person name="Mallez S."/>
            <person name="Zhang Y."/>
            <person name="Obille A."/>
            <person name="Becker A."/>
            <person name="Abrahante J.E."/>
            <person name="Garbe J."/>
            <person name="Badalamenti J.P."/>
            <person name="Herman A."/>
            <person name="Mangelson H."/>
            <person name="Liachko I."/>
            <person name="Sullivan S."/>
            <person name="Sone E.D."/>
            <person name="Koren S."/>
            <person name="Silverstein K.A.T."/>
            <person name="Beckman K.B."/>
            <person name="Gohl D.M."/>
        </authorList>
    </citation>
    <scope>NUCLEOTIDE SEQUENCE</scope>
    <source>
        <strain evidence="6">Duluth1</strain>
        <tissue evidence="6">Whole animal</tissue>
    </source>
</reference>
<evidence type="ECO:0000259" key="5">
    <source>
        <dbReference type="PROSITE" id="PS01180"/>
    </source>
</evidence>
<dbReference type="Proteomes" id="UP000828390">
    <property type="component" value="Unassembled WGS sequence"/>
</dbReference>
<feature type="transmembrane region" description="Helical" evidence="4">
    <location>
        <begin position="146"/>
        <end position="165"/>
    </location>
</feature>
<keyword evidence="4" id="KW-0472">Membrane</keyword>
<keyword evidence="4" id="KW-1133">Transmembrane helix</keyword>
<keyword evidence="4" id="KW-0812">Transmembrane</keyword>
<comment type="caution">
    <text evidence="6">The sequence shown here is derived from an EMBL/GenBank/DDBJ whole genome shotgun (WGS) entry which is preliminary data.</text>
</comment>
<keyword evidence="1" id="KW-0677">Repeat</keyword>
<dbReference type="SMART" id="SM00042">
    <property type="entry name" value="CUB"/>
    <property type="match status" value="1"/>
</dbReference>
<evidence type="ECO:0000256" key="1">
    <source>
        <dbReference type="ARBA" id="ARBA00022737"/>
    </source>
</evidence>
<keyword evidence="7" id="KW-1185">Reference proteome</keyword>
<evidence type="ECO:0000313" key="6">
    <source>
        <dbReference type="EMBL" id="KAH3862567.1"/>
    </source>
</evidence>
<dbReference type="InterPro" id="IPR000859">
    <property type="entry name" value="CUB_dom"/>
</dbReference>
<sequence>MSFNATHKLTVFKTTFTHSPTASYITIHHPCPIAAICGGDIVKEQGTLTSPNYPDDYKPNKECVWKITVPDGFSVAVKFQSFEVCSESILLYGSRFRSMGDKNNVLFFVFLRLETFFVFRAQIWFLRRAGGIRENYGVNALERQRHIMASWPWVFLYFIYCIWIYDAALSVQDMRTQFL</sequence>
<dbReference type="EMBL" id="JAIWYP010000002">
    <property type="protein sequence ID" value="KAH3862567.1"/>
    <property type="molecule type" value="Genomic_DNA"/>
</dbReference>
<reference evidence="6" key="2">
    <citation type="submission" date="2020-11" db="EMBL/GenBank/DDBJ databases">
        <authorList>
            <person name="McCartney M.A."/>
            <person name="Auch B."/>
            <person name="Kono T."/>
            <person name="Mallez S."/>
            <person name="Becker A."/>
            <person name="Gohl D.M."/>
            <person name="Silverstein K.A.T."/>
            <person name="Koren S."/>
            <person name="Bechman K.B."/>
            <person name="Herman A."/>
            <person name="Abrahante J.E."/>
            <person name="Garbe J."/>
        </authorList>
    </citation>
    <scope>NUCLEOTIDE SEQUENCE</scope>
    <source>
        <strain evidence="6">Duluth1</strain>
        <tissue evidence="6">Whole animal</tissue>
    </source>
</reference>
<protein>
    <recommendedName>
        <fullName evidence="5">CUB domain-containing protein</fullName>
    </recommendedName>
</protein>
<dbReference type="CDD" id="cd00041">
    <property type="entry name" value="CUB"/>
    <property type="match status" value="1"/>
</dbReference>
<proteinExistence type="predicted"/>
<keyword evidence="2" id="KW-1015">Disulfide bond</keyword>
<accession>A0A9D4LPH0</accession>
<comment type="caution">
    <text evidence="3">Lacks conserved residue(s) required for the propagation of feature annotation.</text>
</comment>